<evidence type="ECO:0000256" key="4">
    <source>
        <dbReference type="ARBA" id="ARBA00023125"/>
    </source>
</evidence>
<accession>A0A1K0IIQ7</accession>
<feature type="domain" description="HTH gntR-type" evidence="6">
    <location>
        <begin position="46"/>
        <end position="114"/>
    </location>
</feature>
<organism evidence="7">
    <name type="scientific">Cupriavidus necator</name>
    <name type="common">Alcaligenes eutrophus</name>
    <name type="synonym">Ralstonia eutropha</name>
    <dbReference type="NCBI Taxonomy" id="106590"/>
    <lineage>
        <taxon>Bacteria</taxon>
        <taxon>Pseudomonadati</taxon>
        <taxon>Pseudomonadota</taxon>
        <taxon>Betaproteobacteria</taxon>
        <taxon>Burkholderiales</taxon>
        <taxon>Burkholderiaceae</taxon>
        <taxon>Cupriavidus</taxon>
    </lineage>
</organism>
<keyword evidence="4" id="KW-0238">DNA-binding</keyword>
<sequence length="527" mass="57586">MPAISTGLGPIIQYRFRNSDGANLKSICGDQLLQRLGPEGTAALGKPLNRGLYECIRGAIQDGSLAPATRLPPQRDLAAELGLSRNTVMFAYDQLLAEGYLYARTGSGTFVAATAPERYLNAAAVPATEVGPQAMPGLSPRGQRLLANASASPTQWGAFMPGVPDVTRFPHRRYAQISARVWRNPHPEWLSYSHGGGLPALREALAAHLRVARSVRCDPDQVLITEGIHQAIDLVVRMLGSPGDQAWVEEPSYWGIRGVLQVSDIGMEPKLVDDEGLMLPDTEAGREMPAPRFIFVTPSHQYPLGAVMSLKRRRALLEYARQRGSWIVEDDYDSEFRFSGQPIPSLQGMEPDAPVIYIGTFSKTLYPGLRMGYLVLPRSLAGAFQTAHAELYRAGHLMTQATVAEFMQAGDYAAHIRRMRPLYARRRAILAALIERYLGPGALHEHGSNAGLHLVLRLPDDADDVAITAAARARGIVVRPLSRYFIGDAVQQGLLLGYACVPEEDIAPAFDRLLGCLPRGSMRAPQR</sequence>
<dbReference type="SMART" id="SM00345">
    <property type="entry name" value="HTH_GNTR"/>
    <property type="match status" value="1"/>
</dbReference>
<dbReference type="InterPro" id="IPR051446">
    <property type="entry name" value="HTH_trans_reg/aminotransferase"/>
</dbReference>
<dbReference type="Gene3D" id="1.10.10.10">
    <property type="entry name" value="Winged helix-like DNA-binding domain superfamily/Winged helix DNA-binding domain"/>
    <property type="match status" value="1"/>
</dbReference>
<dbReference type="GO" id="GO:0030170">
    <property type="term" value="F:pyridoxal phosphate binding"/>
    <property type="evidence" value="ECO:0007669"/>
    <property type="project" value="InterPro"/>
</dbReference>
<dbReference type="GO" id="GO:0003677">
    <property type="term" value="F:DNA binding"/>
    <property type="evidence" value="ECO:0007669"/>
    <property type="project" value="UniProtKB-KW"/>
</dbReference>
<dbReference type="CDD" id="cd00609">
    <property type="entry name" value="AAT_like"/>
    <property type="match status" value="1"/>
</dbReference>
<proteinExistence type="inferred from homology"/>
<dbReference type="PANTHER" id="PTHR46577:SF1">
    <property type="entry name" value="HTH-TYPE TRANSCRIPTIONAL REGULATORY PROTEIN GABR"/>
    <property type="match status" value="1"/>
</dbReference>
<comment type="similarity">
    <text evidence="1">In the C-terminal section; belongs to the class-I pyridoxal-phosphate-dependent aminotransferase family.</text>
</comment>
<protein>
    <submittedName>
        <fullName evidence="7">Putative rhizopine catabolism regulatory protein MocR</fullName>
    </submittedName>
</protein>
<dbReference type="InterPro" id="IPR015421">
    <property type="entry name" value="PyrdxlP-dep_Trfase_major"/>
</dbReference>
<dbReference type="SUPFAM" id="SSF46785">
    <property type="entry name" value="Winged helix' DNA-binding domain"/>
    <property type="match status" value="1"/>
</dbReference>
<keyword evidence="3" id="KW-0805">Transcription regulation</keyword>
<gene>
    <name evidence="7" type="primary">mocR</name>
    <name evidence="7" type="ORF">CNECB9_350005</name>
</gene>
<reference evidence="7" key="1">
    <citation type="submission" date="2016-09" db="EMBL/GenBank/DDBJ databases">
        <authorList>
            <person name="Capua I."/>
            <person name="De Benedictis P."/>
            <person name="Joannis T."/>
            <person name="Lombin L.H."/>
            <person name="Cattoli G."/>
        </authorList>
    </citation>
    <scope>NUCLEOTIDE SEQUENCE</scope>
    <source>
        <strain evidence="7">B9</strain>
    </source>
</reference>
<dbReference type="AlphaFoldDB" id="A0A1K0IIQ7"/>
<dbReference type="Pfam" id="PF00155">
    <property type="entry name" value="Aminotran_1_2"/>
    <property type="match status" value="1"/>
</dbReference>
<evidence type="ECO:0000256" key="3">
    <source>
        <dbReference type="ARBA" id="ARBA00023015"/>
    </source>
</evidence>
<dbReference type="Pfam" id="PF00392">
    <property type="entry name" value="GntR"/>
    <property type="match status" value="1"/>
</dbReference>
<dbReference type="InterPro" id="IPR000524">
    <property type="entry name" value="Tscrpt_reg_HTH_GntR"/>
</dbReference>
<name>A0A1K0IIQ7_CUPNE</name>
<dbReference type="PROSITE" id="PS50949">
    <property type="entry name" value="HTH_GNTR"/>
    <property type="match status" value="1"/>
</dbReference>
<evidence type="ECO:0000313" key="7">
    <source>
        <dbReference type="EMBL" id="SCU76946.1"/>
    </source>
</evidence>
<evidence type="ECO:0000256" key="5">
    <source>
        <dbReference type="ARBA" id="ARBA00023163"/>
    </source>
</evidence>
<dbReference type="SUPFAM" id="SSF53383">
    <property type="entry name" value="PLP-dependent transferases"/>
    <property type="match status" value="1"/>
</dbReference>
<dbReference type="GO" id="GO:0003700">
    <property type="term" value="F:DNA-binding transcription factor activity"/>
    <property type="evidence" value="ECO:0007669"/>
    <property type="project" value="InterPro"/>
</dbReference>
<evidence type="ECO:0000256" key="2">
    <source>
        <dbReference type="ARBA" id="ARBA00022898"/>
    </source>
</evidence>
<keyword evidence="5" id="KW-0804">Transcription</keyword>
<dbReference type="InterPro" id="IPR036390">
    <property type="entry name" value="WH_DNA-bd_sf"/>
</dbReference>
<dbReference type="PANTHER" id="PTHR46577">
    <property type="entry name" value="HTH-TYPE TRANSCRIPTIONAL REGULATORY PROTEIN GABR"/>
    <property type="match status" value="1"/>
</dbReference>
<dbReference type="InterPro" id="IPR015424">
    <property type="entry name" value="PyrdxlP-dep_Trfase"/>
</dbReference>
<dbReference type="InterPro" id="IPR004839">
    <property type="entry name" value="Aminotransferase_I/II_large"/>
</dbReference>
<dbReference type="InterPro" id="IPR036388">
    <property type="entry name" value="WH-like_DNA-bd_sf"/>
</dbReference>
<dbReference type="CDD" id="cd07377">
    <property type="entry name" value="WHTH_GntR"/>
    <property type="match status" value="1"/>
</dbReference>
<evidence type="ECO:0000259" key="6">
    <source>
        <dbReference type="PROSITE" id="PS50949"/>
    </source>
</evidence>
<dbReference type="Gene3D" id="3.40.640.10">
    <property type="entry name" value="Type I PLP-dependent aspartate aminotransferase-like (Major domain)"/>
    <property type="match status" value="1"/>
</dbReference>
<dbReference type="PRINTS" id="PR00035">
    <property type="entry name" value="HTHGNTR"/>
</dbReference>
<evidence type="ECO:0000256" key="1">
    <source>
        <dbReference type="ARBA" id="ARBA00005384"/>
    </source>
</evidence>
<dbReference type="EMBL" id="FMSH01000279">
    <property type="protein sequence ID" value="SCU76946.1"/>
    <property type="molecule type" value="Genomic_DNA"/>
</dbReference>
<keyword evidence="2" id="KW-0663">Pyridoxal phosphate</keyword>